<keyword evidence="3" id="KW-0964">Secreted</keyword>
<sequence length="495" mass="54530">MTFFLEPEEGGVRQGLWLEPPGTDKALVGLPGPDMFCLFHGKKYSPGESWHPYLEPQGLMYCLRCTCSENAHVNCYRLHCPPVHCPQPVTEPQQCCPRCVAQCLVQRCLVKVSERMSRFSQDGSLKGLPLYLTGWTLANRTSHALWAPGPPKSCQHNGTMYQHGEMFSAHELFPSRLPNQCVLCSCTEGQIYCGLMTCPEPGCPAPLPLPSSCCQACKNGSSEKSAEEDTAQSHRGARHSQDPCSGDGGRKRSLDTPAPTGLSSPLGFIPRHFRPKGAGSTTVKIVLKEKHKKACVHGGRTYSHGEVWHPAFRSFGPLPCILCTCQDGRQDCQRVTCPTEYPCHHPEKVAGKCCKICPEDTADPGHSEISATRCPKAPGRVLVHTSVSPSPDNLRRFALEREASEQVDIYLWKLVKDEETEAQRGEVPGSRPHSQNLPLDSDQESQEARLPERSTELPAAYRHPRRSLERLPSPDAGAEGHGQSGQRDQDLITKT</sequence>
<dbReference type="GO" id="GO:0030514">
    <property type="term" value="P:negative regulation of BMP signaling pathway"/>
    <property type="evidence" value="ECO:0007669"/>
    <property type="project" value="TreeGrafter"/>
</dbReference>
<accession>A0AA40HRP1</accession>
<dbReference type="Gene3D" id="6.20.200.20">
    <property type="match status" value="1"/>
</dbReference>
<feature type="region of interest" description="Disordered" evidence="7">
    <location>
        <begin position="225"/>
        <end position="275"/>
    </location>
</feature>
<dbReference type="EMBL" id="JAULJE010000013">
    <property type="protein sequence ID" value="KAK1336115.1"/>
    <property type="molecule type" value="Genomic_DNA"/>
</dbReference>
<dbReference type="PROSITE" id="PS50184">
    <property type="entry name" value="VWFC_2"/>
    <property type="match status" value="3"/>
</dbReference>
<evidence type="ECO:0000259" key="8">
    <source>
        <dbReference type="PROSITE" id="PS50184"/>
    </source>
</evidence>
<keyword evidence="6" id="KW-0325">Glycoprotein</keyword>
<dbReference type="Gene3D" id="2.10.70.10">
    <property type="entry name" value="Complement Module, domain 1"/>
    <property type="match status" value="2"/>
</dbReference>
<keyword evidence="4" id="KW-0732">Signal</keyword>
<evidence type="ECO:0000256" key="1">
    <source>
        <dbReference type="ARBA" id="ARBA00004613"/>
    </source>
</evidence>
<evidence type="ECO:0000256" key="2">
    <source>
        <dbReference type="ARBA" id="ARBA00022473"/>
    </source>
</evidence>
<dbReference type="Pfam" id="PF00093">
    <property type="entry name" value="VWC"/>
    <property type="match status" value="2"/>
</dbReference>
<comment type="caution">
    <text evidence="9">The sequence shown here is derived from an EMBL/GenBank/DDBJ whole genome shotgun (WGS) entry which is preliminary data.</text>
</comment>
<keyword evidence="2" id="KW-0217">Developmental protein</keyword>
<feature type="domain" description="VWFC" evidence="8">
    <location>
        <begin position="152"/>
        <end position="218"/>
    </location>
</feature>
<dbReference type="InterPro" id="IPR001007">
    <property type="entry name" value="VWF_dom"/>
</dbReference>
<evidence type="ECO:0000313" key="10">
    <source>
        <dbReference type="Proteomes" id="UP001177744"/>
    </source>
</evidence>
<dbReference type="PANTHER" id="PTHR46303:SF3">
    <property type="entry name" value="CHORDIN-LIKE PROTEIN 2"/>
    <property type="match status" value="1"/>
</dbReference>
<comment type="subcellular location">
    <subcellularLocation>
        <location evidence="1">Secreted</location>
    </subcellularLocation>
</comment>
<feature type="compositionally biased region" description="Basic and acidic residues" evidence="7">
    <location>
        <begin position="446"/>
        <end position="455"/>
    </location>
</feature>
<gene>
    <name evidence="9" type="ORF">QTO34_003915</name>
</gene>
<dbReference type="Proteomes" id="UP001177744">
    <property type="component" value="Unassembled WGS sequence"/>
</dbReference>
<dbReference type="GO" id="GO:0036122">
    <property type="term" value="F:BMP binding"/>
    <property type="evidence" value="ECO:0007669"/>
    <property type="project" value="TreeGrafter"/>
</dbReference>
<protein>
    <recommendedName>
        <fullName evidence="8">VWFC domain-containing protein</fullName>
    </recommendedName>
</protein>
<dbReference type="SUPFAM" id="SSF57603">
    <property type="entry name" value="FnI-like domain"/>
    <property type="match status" value="3"/>
</dbReference>
<evidence type="ECO:0000256" key="4">
    <source>
        <dbReference type="ARBA" id="ARBA00022729"/>
    </source>
</evidence>
<dbReference type="AlphaFoldDB" id="A0AA40HRP1"/>
<dbReference type="InterPro" id="IPR045717">
    <property type="entry name" value="CHRDL1/2"/>
</dbReference>
<dbReference type="SMART" id="SM00214">
    <property type="entry name" value="VWC"/>
    <property type="match status" value="3"/>
</dbReference>
<evidence type="ECO:0000313" key="9">
    <source>
        <dbReference type="EMBL" id="KAK1336115.1"/>
    </source>
</evidence>
<proteinExistence type="predicted"/>
<reference evidence="9" key="1">
    <citation type="submission" date="2023-06" db="EMBL/GenBank/DDBJ databases">
        <title>Reference genome for the Northern bat (Eptesicus nilssonii), a most northern bat species.</title>
        <authorList>
            <person name="Laine V.N."/>
            <person name="Pulliainen A.T."/>
            <person name="Lilley T.M."/>
        </authorList>
    </citation>
    <scope>NUCLEOTIDE SEQUENCE</scope>
    <source>
        <strain evidence="9">BLF_Eptnil</strain>
        <tissue evidence="9">Kidney</tissue>
    </source>
</reference>
<evidence type="ECO:0000256" key="6">
    <source>
        <dbReference type="ARBA" id="ARBA00023180"/>
    </source>
</evidence>
<dbReference type="GO" id="GO:0030154">
    <property type="term" value="P:cell differentiation"/>
    <property type="evidence" value="ECO:0007669"/>
    <property type="project" value="TreeGrafter"/>
</dbReference>
<dbReference type="Pfam" id="PF23334">
    <property type="entry name" value="VWC2L_2nd"/>
    <property type="match status" value="1"/>
</dbReference>
<keyword evidence="10" id="KW-1185">Reference proteome</keyword>
<evidence type="ECO:0000256" key="3">
    <source>
        <dbReference type="ARBA" id="ARBA00022525"/>
    </source>
</evidence>
<dbReference type="PROSITE" id="PS01208">
    <property type="entry name" value="VWFC_1"/>
    <property type="match status" value="2"/>
</dbReference>
<dbReference type="FunFam" id="2.10.70.10:FF:000005">
    <property type="entry name" value="Chordin-like 1, isoform CRA_c"/>
    <property type="match status" value="2"/>
</dbReference>
<feature type="domain" description="VWFC" evidence="8">
    <location>
        <begin position="293"/>
        <end position="358"/>
    </location>
</feature>
<feature type="domain" description="VWFC" evidence="8">
    <location>
        <begin position="35"/>
        <end position="100"/>
    </location>
</feature>
<dbReference type="GO" id="GO:0048731">
    <property type="term" value="P:system development"/>
    <property type="evidence" value="ECO:0007669"/>
    <property type="project" value="UniProtKB-ARBA"/>
</dbReference>
<evidence type="ECO:0000256" key="5">
    <source>
        <dbReference type="ARBA" id="ARBA00022737"/>
    </source>
</evidence>
<dbReference type="PANTHER" id="PTHR46303">
    <property type="entry name" value="VWFC DOMAIN-CONTAINING PROTEIN"/>
    <property type="match status" value="1"/>
</dbReference>
<name>A0AA40HRP1_CNENI</name>
<evidence type="ECO:0000256" key="7">
    <source>
        <dbReference type="SAM" id="MobiDB-lite"/>
    </source>
</evidence>
<keyword evidence="5" id="KW-0677">Repeat</keyword>
<dbReference type="GO" id="GO:0005615">
    <property type="term" value="C:extracellular space"/>
    <property type="evidence" value="ECO:0007669"/>
    <property type="project" value="TreeGrafter"/>
</dbReference>
<feature type="region of interest" description="Disordered" evidence="7">
    <location>
        <begin position="421"/>
        <end position="495"/>
    </location>
</feature>
<organism evidence="9 10">
    <name type="scientific">Cnephaeus nilssonii</name>
    <name type="common">Northern bat</name>
    <name type="synonym">Eptesicus nilssonii</name>
    <dbReference type="NCBI Taxonomy" id="3371016"/>
    <lineage>
        <taxon>Eukaryota</taxon>
        <taxon>Metazoa</taxon>
        <taxon>Chordata</taxon>
        <taxon>Craniata</taxon>
        <taxon>Vertebrata</taxon>
        <taxon>Euteleostomi</taxon>
        <taxon>Mammalia</taxon>
        <taxon>Eutheria</taxon>
        <taxon>Laurasiatheria</taxon>
        <taxon>Chiroptera</taxon>
        <taxon>Yangochiroptera</taxon>
        <taxon>Vespertilionidae</taxon>
        <taxon>Cnephaeus</taxon>
    </lineage>
</organism>